<dbReference type="InterPro" id="IPR005064">
    <property type="entry name" value="BUG"/>
</dbReference>
<dbReference type="Proteomes" id="UP000295066">
    <property type="component" value="Unassembled WGS sequence"/>
</dbReference>
<protein>
    <submittedName>
        <fullName evidence="3">Tripartite-type tricarboxylate transporter receptor subunit TctC</fullName>
    </submittedName>
</protein>
<keyword evidence="3" id="KW-0675">Receptor</keyword>
<feature type="signal peptide" evidence="2">
    <location>
        <begin position="1"/>
        <end position="24"/>
    </location>
</feature>
<name>A0A4R8MAU6_9BACT</name>
<evidence type="ECO:0000313" key="4">
    <source>
        <dbReference type="Proteomes" id="UP000295066"/>
    </source>
</evidence>
<dbReference type="InterPro" id="IPR042100">
    <property type="entry name" value="Bug_dom1"/>
</dbReference>
<dbReference type="Gene3D" id="3.40.190.10">
    <property type="entry name" value="Periplasmic binding protein-like II"/>
    <property type="match status" value="1"/>
</dbReference>
<dbReference type="AlphaFoldDB" id="A0A4R8MAU6"/>
<dbReference type="SUPFAM" id="SSF53850">
    <property type="entry name" value="Periplasmic binding protein-like II"/>
    <property type="match status" value="1"/>
</dbReference>
<sequence length="351" mass="37490">MKKFASIIAIVLIAALALGGTAFAADKIWPKGTPTVIVGFGAGGGTDTSVRPMIALMSKYLNETINVANMPGAASAVAAEHVLGLPGDGYTMFATGSGCFGGFKIKETSNSGWEEWTSWHPFQGPAAILVGANSPMKTFDDVAKALKDGSVNMGISGFGNGPHVIMQAIAEVAGIGEINYVTFDGDRNVATAVMAGEVEVGIVTFSSAIDMAQAGSIRAVTVMMKEPMKITDAITIDPIVKVLPGSDKIPDLSETWPICIRRDAPQEIKDKITEAFHWALKQPEILEYTKQKGLNIVGLTGDDADRFLSLQISGYSWVLYNAKMAEKSPADFNIPKLADWNWETEKKKLNK</sequence>
<dbReference type="Gene3D" id="3.40.190.150">
    <property type="entry name" value="Bordetella uptake gene, domain 1"/>
    <property type="match status" value="1"/>
</dbReference>
<dbReference type="EMBL" id="SORI01000006">
    <property type="protein sequence ID" value="TDY61247.1"/>
    <property type="molecule type" value="Genomic_DNA"/>
</dbReference>
<keyword evidence="4" id="KW-1185">Reference proteome</keyword>
<dbReference type="RefSeq" id="WP_133957295.1">
    <property type="nucleotide sequence ID" value="NZ_SORI01000006.1"/>
</dbReference>
<dbReference type="PANTHER" id="PTHR42928">
    <property type="entry name" value="TRICARBOXYLATE-BINDING PROTEIN"/>
    <property type="match status" value="1"/>
</dbReference>
<comment type="similarity">
    <text evidence="1">Belongs to the UPF0065 (bug) family.</text>
</comment>
<proteinExistence type="inferred from homology"/>
<keyword evidence="2" id="KW-0732">Signal</keyword>
<organism evidence="3 4">
    <name type="scientific">Aminivibrio pyruvatiphilus</name>
    <dbReference type="NCBI Taxonomy" id="1005740"/>
    <lineage>
        <taxon>Bacteria</taxon>
        <taxon>Thermotogati</taxon>
        <taxon>Synergistota</taxon>
        <taxon>Synergistia</taxon>
        <taxon>Synergistales</taxon>
        <taxon>Aminobacteriaceae</taxon>
        <taxon>Aminivibrio</taxon>
    </lineage>
</organism>
<reference evidence="3 4" key="1">
    <citation type="submission" date="2019-03" db="EMBL/GenBank/DDBJ databases">
        <title>Genomic Encyclopedia of Type Strains, Phase IV (KMG-IV): sequencing the most valuable type-strain genomes for metagenomic binning, comparative biology and taxonomic classification.</title>
        <authorList>
            <person name="Goeker M."/>
        </authorList>
    </citation>
    <scope>NUCLEOTIDE SEQUENCE [LARGE SCALE GENOMIC DNA]</scope>
    <source>
        <strain evidence="3 4">DSM 25964</strain>
    </source>
</reference>
<evidence type="ECO:0000256" key="1">
    <source>
        <dbReference type="ARBA" id="ARBA00006987"/>
    </source>
</evidence>
<accession>A0A4R8MAU6</accession>
<feature type="chain" id="PRO_5020395916" evidence="2">
    <location>
        <begin position="25"/>
        <end position="351"/>
    </location>
</feature>
<evidence type="ECO:0000313" key="3">
    <source>
        <dbReference type="EMBL" id="TDY61247.1"/>
    </source>
</evidence>
<gene>
    <name evidence="3" type="ORF">C8D99_106102</name>
</gene>
<dbReference type="Pfam" id="PF03401">
    <property type="entry name" value="TctC"/>
    <property type="match status" value="1"/>
</dbReference>
<dbReference type="OrthoDB" id="2019at2"/>
<comment type="caution">
    <text evidence="3">The sequence shown here is derived from an EMBL/GenBank/DDBJ whole genome shotgun (WGS) entry which is preliminary data.</text>
</comment>
<dbReference type="PANTHER" id="PTHR42928:SF5">
    <property type="entry name" value="BLR1237 PROTEIN"/>
    <property type="match status" value="1"/>
</dbReference>
<evidence type="ECO:0000256" key="2">
    <source>
        <dbReference type="SAM" id="SignalP"/>
    </source>
</evidence>